<feature type="transmembrane region" description="Helical" evidence="5">
    <location>
        <begin position="5"/>
        <end position="28"/>
    </location>
</feature>
<dbReference type="PANTHER" id="PTHR13398">
    <property type="entry name" value="GDP-FUCOSE PROTEIN O-FUCOSYLTRANSFERASE 2"/>
    <property type="match status" value="1"/>
</dbReference>
<accession>A0A388LJR9</accession>
<dbReference type="InterPro" id="IPR045130">
    <property type="entry name" value="OFUT2-like"/>
</dbReference>
<organism evidence="6 7">
    <name type="scientific">Chara braunii</name>
    <name type="common">Braun's stonewort</name>
    <dbReference type="NCBI Taxonomy" id="69332"/>
    <lineage>
        <taxon>Eukaryota</taxon>
        <taxon>Viridiplantae</taxon>
        <taxon>Streptophyta</taxon>
        <taxon>Charophyceae</taxon>
        <taxon>Charales</taxon>
        <taxon>Characeae</taxon>
        <taxon>Chara</taxon>
    </lineage>
</organism>
<feature type="region of interest" description="Disordered" evidence="4">
    <location>
        <begin position="151"/>
        <end position="176"/>
    </location>
</feature>
<evidence type="ECO:0000256" key="1">
    <source>
        <dbReference type="ARBA" id="ARBA00022679"/>
    </source>
</evidence>
<evidence type="ECO:0000313" key="7">
    <source>
        <dbReference type="Proteomes" id="UP000265515"/>
    </source>
</evidence>
<evidence type="ECO:0008006" key="8">
    <source>
        <dbReference type="Google" id="ProtNLM"/>
    </source>
</evidence>
<keyword evidence="5" id="KW-1133">Transmembrane helix</keyword>
<dbReference type="GO" id="GO:0046922">
    <property type="term" value="F:peptide-O-fucosyltransferase activity"/>
    <property type="evidence" value="ECO:0007669"/>
    <property type="project" value="InterPro"/>
</dbReference>
<keyword evidence="5" id="KW-0812">Transmembrane</keyword>
<keyword evidence="2" id="KW-0294">Fucose metabolism</keyword>
<protein>
    <recommendedName>
        <fullName evidence="8">O-fucosyltransferase family protein</fullName>
    </recommendedName>
</protein>
<dbReference type="AlphaFoldDB" id="A0A388LJR9"/>
<evidence type="ECO:0000256" key="2">
    <source>
        <dbReference type="ARBA" id="ARBA00023253"/>
    </source>
</evidence>
<dbReference type="OrthoDB" id="422368at2759"/>
<name>A0A388LJR9_CHABU</name>
<evidence type="ECO:0000256" key="4">
    <source>
        <dbReference type="SAM" id="MobiDB-lite"/>
    </source>
</evidence>
<dbReference type="GO" id="GO:0006004">
    <property type="term" value="P:fucose metabolic process"/>
    <property type="evidence" value="ECO:0007669"/>
    <property type="project" value="UniProtKB-KW"/>
</dbReference>
<sequence>MKSPLVWCVGLFVVIFILLLQAFFLIWFQDKKLLSKVNYFEQLSSSSGGVPTESPLPRLGGLSSKYTEHVRELLEQGTAWLRNIPAESAQYHKEDLLALKNEIAQIRGLIDLVDEHISLELQWSSGSSPNLSEPRAGAELQCLQWGLPRNNVAQRGPDSQNHSKDSQRKIPPSIGPLHCPALGPQKRWLAWSPREDRYLVMMCMAKGVQKRTECLFNHMIASALLNRTLVIPLTDEEFDYRLHFDFNHIADCFGAQVVVSLDTFLDTAAADASLPNASSFGWRRCLPSHRNKESVELFKARTGLSFARDECNQNLVGSPSSTTDVNLAEFVAQYSSEERVIAIGEGYGLRMGNVTVDLLQGKDPWVVNCSTPVVIPQAAIVRTASLFIKTFLGPKFIGVRFHRDDYWNGCRRQNASHPCSIHSVPQVARFLSQLSQATGTNVMFMSTDWADGESTLLHDLLNIPGWPIMLGRLPDRLGVNRTSEYWARWLLRMHINSTDVMHHTLHQAVLALSTTFVYTPSTLWTDGQPRNASDTFIDEVLRLRTAWKTTGCFDGPICGAEQPDQLDLIPIS</sequence>
<evidence type="ECO:0000256" key="3">
    <source>
        <dbReference type="ARBA" id="ARBA00023277"/>
    </source>
</evidence>
<dbReference type="EMBL" id="BFEA01000411">
    <property type="protein sequence ID" value="GBG82566.1"/>
    <property type="molecule type" value="Genomic_DNA"/>
</dbReference>
<evidence type="ECO:0000256" key="5">
    <source>
        <dbReference type="SAM" id="Phobius"/>
    </source>
</evidence>
<comment type="caution">
    <text evidence="6">The sequence shown here is derived from an EMBL/GenBank/DDBJ whole genome shotgun (WGS) entry which is preliminary data.</text>
</comment>
<keyword evidence="1" id="KW-0808">Transferase</keyword>
<keyword evidence="7" id="KW-1185">Reference proteome</keyword>
<gene>
    <name evidence="6" type="ORF">CBR_g34942</name>
</gene>
<evidence type="ECO:0000313" key="6">
    <source>
        <dbReference type="EMBL" id="GBG82566.1"/>
    </source>
</evidence>
<keyword evidence="3" id="KW-0119">Carbohydrate metabolism</keyword>
<proteinExistence type="predicted"/>
<dbReference type="PANTHER" id="PTHR13398:SF0">
    <property type="entry name" value="GDP-FUCOSE PROTEIN O-FUCOSYLTRANSFERASE 2"/>
    <property type="match status" value="1"/>
</dbReference>
<feature type="compositionally biased region" description="Polar residues" evidence="4">
    <location>
        <begin position="151"/>
        <end position="160"/>
    </location>
</feature>
<dbReference type="Proteomes" id="UP000265515">
    <property type="component" value="Unassembled WGS sequence"/>
</dbReference>
<dbReference type="Gramene" id="GBG82566">
    <property type="protein sequence ID" value="GBG82566"/>
    <property type="gene ID" value="CBR_g34942"/>
</dbReference>
<keyword evidence="5" id="KW-0472">Membrane</keyword>
<reference evidence="6 7" key="1">
    <citation type="journal article" date="2018" name="Cell">
        <title>The Chara Genome: Secondary Complexity and Implications for Plant Terrestrialization.</title>
        <authorList>
            <person name="Nishiyama T."/>
            <person name="Sakayama H."/>
            <person name="Vries J.D."/>
            <person name="Buschmann H."/>
            <person name="Saint-Marcoux D."/>
            <person name="Ullrich K.K."/>
            <person name="Haas F.B."/>
            <person name="Vanderstraeten L."/>
            <person name="Becker D."/>
            <person name="Lang D."/>
            <person name="Vosolsobe S."/>
            <person name="Rombauts S."/>
            <person name="Wilhelmsson P.K.I."/>
            <person name="Janitza P."/>
            <person name="Kern R."/>
            <person name="Heyl A."/>
            <person name="Rumpler F."/>
            <person name="Villalobos L.I.A.C."/>
            <person name="Clay J.M."/>
            <person name="Skokan R."/>
            <person name="Toyoda A."/>
            <person name="Suzuki Y."/>
            <person name="Kagoshima H."/>
            <person name="Schijlen E."/>
            <person name="Tajeshwar N."/>
            <person name="Catarino B."/>
            <person name="Hetherington A.J."/>
            <person name="Saltykova A."/>
            <person name="Bonnot C."/>
            <person name="Breuninger H."/>
            <person name="Symeonidi A."/>
            <person name="Radhakrishnan G.V."/>
            <person name="Van Nieuwerburgh F."/>
            <person name="Deforce D."/>
            <person name="Chang C."/>
            <person name="Karol K.G."/>
            <person name="Hedrich R."/>
            <person name="Ulvskov P."/>
            <person name="Glockner G."/>
            <person name="Delwiche C.F."/>
            <person name="Petrasek J."/>
            <person name="Van de Peer Y."/>
            <person name="Friml J."/>
            <person name="Beilby M."/>
            <person name="Dolan L."/>
            <person name="Kohara Y."/>
            <person name="Sugano S."/>
            <person name="Fujiyama A."/>
            <person name="Delaux P.-M."/>
            <person name="Quint M."/>
            <person name="TheiBen G."/>
            <person name="Hagemann M."/>
            <person name="Harholt J."/>
            <person name="Dunand C."/>
            <person name="Zachgo S."/>
            <person name="Langdale J."/>
            <person name="Maumus F."/>
            <person name="Straeten D.V.D."/>
            <person name="Gould S.B."/>
            <person name="Rensing S.A."/>
        </authorList>
    </citation>
    <scope>NUCLEOTIDE SEQUENCE [LARGE SCALE GENOMIC DNA]</scope>
    <source>
        <strain evidence="6 7">S276</strain>
    </source>
</reference>